<feature type="region of interest" description="Disordered" evidence="1">
    <location>
        <begin position="14"/>
        <end position="60"/>
    </location>
</feature>
<name>A0A918GKK8_9PSEU</name>
<accession>A0A918GKK8</accession>
<evidence type="ECO:0000256" key="1">
    <source>
        <dbReference type="SAM" id="MobiDB-lite"/>
    </source>
</evidence>
<dbReference type="Proteomes" id="UP000660680">
    <property type="component" value="Unassembled WGS sequence"/>
</dbReference>
<evidence type="ECO:0000313" key="3">
    <source>
        <dbReference type="Proteomes" id="UP000660680"/>
    </source>
</evidence>
<reference evidence="2" key="1">
    <citation type="journal article" date="2014" name="Int. J. Syst. Evol. Microbiol.">
        <title>Complete genome sequence of Corynebacterium casei LMG S-19264T (=DSM 44701T), isolated from a smear-ripened cheese.</title>
        <authorList>
            <consortium name="US DOE Joint Genome Institute (JGI-PGF)"/>
            <person name="Walter F."/>
            <person name="Albersmeier A."/>
            <person name="Kalinowski J."/>
            <person name="Ruckert C."/>
        </authorList>
    </citation>
    <scope>NUCLEOTIDE SEQUENCE</scope>
    <source>
        <strain evidence="2">JCM 3276</strain>
    </source>
</reference>
<reference evidence="2" key="2">
    <citation type="submission" date="2020-09" db="EMBL/GenBank/DDBJ databases">
        <authorList>
            <person name="Sun Q."/>
            <person name="Ohkuma M."/>
        </authorList>
    </citation>
    <scope>NUCLEOTIDE SEQUENCE</scope>
    <source>
        <strain evidence="2">JCM 3276</strain>
    </source>
</reference>
<proteinExistence type="predicted"/>
<sequence length="84" mass="9153">MARVYCPKVAWSRVRERGKTGETPGNPAEPPDKRRGGATPRGECMSEDKSPETPQTEENAEDVEVVAHGADAEDWCVVNNSQAL</sequence>
<dbReference type="EMBL" id="BMRB01000003">
    <property type="protein sequence ID" value="GGS44111.1"/>
    <property type="molecule type" value="Genomic_DNA"/>
</dbReference>
<dbReference type="AlphaFoldDB" id="A0A918GKK8"/>
<comment type="caution">
    <text evidence="2">The sequence shown here is derived from an EMBL/GenBank/DDBJ whole genome shotgun (WGS) entry which is preliminary data.</text>
</comment>
<organism evidence="2 3">
    <name type="scientific">Actinokineospora fastidiosa</name>
    <dbReference type="NCBI Taxonomy" id="1816"/>
    <lineage>
        <taxon>Bacteria</taxon>
        <taxon>Bacillati</taxon>
        <taxon>Actinomycetota</taxon>
        <taxon>Actinomycetes</taxon>
        <taxon>Pseudonocardiales</taxon>
        <taxon>Pseudonocardiaceae</taxon>
        <taxon>Actinokineospora</taxon>
    </lineage>
</organism>
<protein>
    <submittedName>
        <fullName evidence="2">Uncharacterized protein</fullName>
    </submittedName>
</protein>
<evidence type="ECO:0000313" key="2">
    <source>
        <dbReference type="EMBL" id="GGS44111.1"/>
    </source>
</evidence>
<keyword evidence="3" id="KW-1185">Reference proteome</keyword>
<gene>
    <name evidence="2" type="ORF">GCM10010171_44110</name>
</gene>